<accession>U9SS56</accession>
<evidence type="ECO:0000313" key="1">
    <source>
        <dbReference type="EMBL" id="ERZ97941.1"/>
    </source>
</evidence>
<dbReference type="HOGENOM" id="CLU_1098989_0_0_1"/>
<sequence length="253" mass="28960">MTNLHPFMVAVLTMNGSKCGEQDLYNTFLQPYRYLSKGLFLIIESCIDVYTLDVLHRNNYTLYPVDYNQHQCRGQECLDVDSDNYSLGTPCVICIREALVLQFIQKKERMKFIKPKIFYEYNNYKPGLDKSKINVSGNGKRLLEIKLKKIIAVSFGASTATYPPSGSAFGSDAENGVLKSWKLLRNEYLDSSESSETNLQEENSDESNIISLQKLQDVPCQLLDQLKDELNNYSEKELPLNEDLRNTFVEIFG</sequence>
<proteinExistence type="predicted"/>
<dbReference type="AlphaFoldDB" id="U9SS56"/>
<name>U9SS56_RHIID</name>
<reference evidence="1" key="1">
    <citation type="submission" date="2013-07" db="EMBL/GenBank/DDBJ databases">
        <title>The genome of an arbuscular mycorrhizal fungus provides insights into the evolution of the oldest plant symbiosis.</title>
        <authorList>
            <consortium name="DOE Joint Genome Institute"/>
            <person name="Tisserant E."/>
            <person name="Malbreil M."/>
            <person name="Kuo A."/>
            <person name="Kohler A."/>
            <person name="Symeonidi A."/>
            <person name="Balestrini R."/>
            <person name="Charron P."/>
            <person name="Duensing N."/>
            <person name="Frei-dit-Frey N."/>
            <person name="Gianinazzi-Pearson V."/>
            <person name="Gilbert B."/>
            <person name="Handa Y."/>
            <person name="Hijri M."/>
            <person name="Kaul R."/>
            <person name="Kawaguchi M."/>
            <person name="Krajinski F."/>
            <person name="Lammers P."/>
            <person name="Lapierre D."/>
            <person name="Masclaux F.G."/>
            <person name="Murat C."/>
            <person name="Morin E."/>
            <person name="Ndikumana S."/>
            <person name="Pagni M."/>
            <person name="Petitpierre D."/>
            <person name="Requena N."/>
            <person name="Rosikiewicz P."/>
            <person name="Riley R."/>
            <person name="Saito K."/>
            <person name="San Clemente H."/>
            <person name="Shapiro H."/>
            <person name="van Tuinen D."/>
            <person name="Becard G."/>
            <person name="Bonfante P."/>
            <person name="Paszkowski U."/>
            <person name="Shachar-Hill Y."/>
            <person name="Young J.P."/>
            <person name="Sanders I.R."/>
            <person name="Henrissat B."/>
            <person name="Rensing S.A."/>
            <person name="Grigoriev I.V."/>
            <person name="Corradi N."/>
            <person name="Roux C."/>
            <person name="Martin F."/>
        </authorList>
    </citation>
    <scope>NUCLEOTIDE SEQUENCE</scope>
    <source>
        <strain evidence="1">DAOM 197198</strain>
    </source>
</reference>
<dbReference type="VEuPathDB" id="FungiDB:RhiirFUN_001768"/>
<dbReference type="EMBL" id="KI299169">
    <property type="protein sequence ID" value="ERZ97941.1"/>
    <property type="molecule type" value="Genomic_DNA"/>
</dbReference>
<gene>
    <name evidence="1" type="ORF">GLOINDRAFT_88732</name>
</gene>
<organism evidence="1">
    <name type="scientific">Rhizophagus irregularis (strain DAOM 181602 / DAOM 197198 / MUCL 43194)</name>
    <name type="common">Arbuscular mycorrhizal fungus</name>
    <name type="synonym">Glomus intraradices</name>
    <dbReference type="NCBI Taxonomy" id="747089"/>
    <lineage>
        <taxon>Eukaryota</taxon>
        <taxon>Fungi</taxon>
        <taxon>Fungi incertae sedis</taxon>
        <taxon>Mucoromycota</taxon>
        <taxon>Glomeromycotina</taxon>
        <taxon>Glomeromycetes</taxon>
        <taxon>Glomerales</taxon>
        <taxon>Glomeraceae</taxon>
        <taxon>Rhizophagus</taxon>
    </lineage>
</organism>
<protein>
    <submittedName>
        <fullName evidence="1">Uncharacterized protein</fullName>
    </submittedName>
</protein>